<dbReference type="EMBL" id="CP000236">
    <property type="protein sequence ID" value="ABD44993.1"/>
    <property type="molecule type" value="Genomic_DNA"/>
</dbReference>
<dbReference type="RefSeq" id="WP_011453005.1">
    <property type="nucleotide sequence ID" value="NC_007799.1"/>
</dbReference>
<dbReference type="Proteomes" id="UP000008320">
    <property type="component" value="Chromosome"/>
</dbReference>
<feature type="transmembrane region" description="Helical" evidence="2">
    <location>
        <begin position="395"/>
        <end position="418"/>
    </location>
</feature>
<dbReference type="HOGENOM" id="CLU_516530_0_0_5"/>
<accession>Q2GF95</accession>
<feature type="region of interest" description="Disordered" evidence="1">
    <location>
        <begin position="490"/>
        <end position="520"/>
    </location>
</feature>
<keyword evidence="2" id="KW-1133">Transmembrane helix</keyword>
<keyword evidence="2" id="KW-0472">Membrane</keyword>
<dbReference type="KEGG" id="ech:ECH_1104"/>
<gene>
    <name evidence="3" type="ordered locus">ECH_1104</name>
</gene>
<name>Q2GF95_EHRCR</name>
<evidence type="ECO:0000313" key="4">
    <source>
        <dbReference type="Proteomes" id="UP000008320"/>
    </source>
</evidence>
<keyword evidence="2" id="KW-0812">Transmembrane</keyword>
<evidence type="ECO:0000313" key="3">
    <source>
        <dbReference type="EMBL" id="ABD44993.1"/>
    </source>
</evidence>
<keyword evidence="4" id="KW-1185">Reference proteome</keyword>
<feature type="transmembrane region" description="Helical" evidence="2">
    <location>
        <begin position="367"/>
        <end position="389"/>
    </location>
</feature>
<dbReference type="AlphaFoldDB" id="Q2GF95"/>
<evidence type="ECO:0000256" key="2">
    <source>
        <dbReference type="SAM" id="Phobius"/>
    </source>
</evidence>
<organism evidence="3 4">
    <name type="scientific">Ehrlichia chaffeensis (strain ATCC CRL-10679 / Arkansas)</name>
    <dbReference type="NCBI Taxonomy" id="205920"/>
    <lineage>
        <taxon>Bacteria</taxon>
        <taxon>Pseudomonadati</taxon>
        <taxon>Pseudomonadota</taxon>
        <taxon>Alphaproteobacteria</taxon>
        <taxon>Rickettsiales</taxon>
        <taxon>Anaplasmataceae</taxon>
        <taxon>Ehrlichia</taxon>
    </lineage>
</organism>
<proteinExistence type="predicted"/>
<protein>
    <submittedName>
        <fullName evidence="3">Uncharacterized protein</fullName>
    </submittedName>
</protein>
<feature type="transmembrane region" description="Helical" evidence="2">
    <location>
        <begin position="307"/>
        <end position="326"/>
    </location>
</feature>
<reference evidence="3 4" key="1">
    <citation type="journal article" date="2006" name="PLoS Genet.">
        <title>Comparative genomics of emerging human ehrlichiosis agents.</title>
        <authorList>
            <person name="Dunning Hotopp J.C."/>
            <person name="Lin M."/>
            <person name="Madupu R."/>
            <person name="Crabtree J."/>
            <person name="Angiuoli S.V."/>
            <person name="Eisen J.A."/>
            <person name="Seshadri R."/>
            <person name="Ren Q."/>
            <person name="Wu M."/>
            <person name="Utterback T.R."/>
            <person name="Smith S."/>
            <person name="Lewis M."/>
            <person name="Khouri H."/>
            <person name="Zhang C."/>
            <person name="Niu H."/>
            <person name="Lin Q."/>
            <person name="Ohashi N."/>
            <person name="Zhi N."/>
            <person name="Nelson W."/>
            <person name="Brinkac L.M."/>
            <person name="Dodson R.J."/>
            <person name="Rosovitz M.J."/>
            <person name="Sundaram J."/>
            <person name="Daugherty S.C."/>
            <person name="Davidsen T."/>
            <person name="Durkin A.S."/>
            <person name="Gwinn M."/>
            <person name="Haft D.H."/>
            <person name="Selengut J.D."/>
            <person name="Sullivan S.A."/>
            <person name="Zafar N."/>
            <person name="Zhou L."/>
            <person name="Benahmed F."/>
            <person name="Forberger H."/>
            <person name="Halpin R."/>
            <person name="Mulligan S."/>
            <person name="Robinson J."/>
            <person name="White O."/>
            <person name="Rikihisa Y."/>
            <person name="Tettelin H."/>
        </authorList>
    </citation>
    <scope>NUCLEOTIDE SEQUENCE [LARGE SCALE GENOMIC DNA]</scope>
    <source>
        <strain evidence="4">ATCC CRL-10679 / Arkansas</strain>
    </source>
</reference>
<evidence type="ECO:0000256" key="1">
    <source>
        <dbReference type="SAM" id="MobiDB-lite"/>
    </source>
</evidence>
<feature type="transmembrane region" description="Helical" evidence="2">
    <location>
        <begin position="338"/>
        <end position="360"/>
    </location>
</feature>
<sequence>MQNSQDYHAYDKLFKELKRVVFHIPGVGIVRVGQLVRNVTPASVMVGPQGDDIDGNFLSRVFVHRSKKEGDVQELADFVRGLGFVPVVCADYPILDSEDTPVYSLTKQYSHRTVLIVSSRDGYTSRDICSIVKRNKKNFADSSAGGKPPREIHIATYDPNSKPLKQKLYDAVLYAERWSLLTTQEKVIRCVASVLSLALPLLPPLLLLSYIGNLELREQAYNMNLLPWQCRLYANASEGVYDVMVNGTDKAREKAVQSYIIEEAKKRGFVKEHEGEGDQPTDLGKAVSEKHNLLLVASNEELTKRQLWTRITTFLVLAFVCLAHMVALACHLLKCDKAALYCSMLSYLVIFAEGIYLLSLKTTTSKICAAVCMMFAVFMLTISAFFLYTGCIMDGYVPIVSSVMVMMTAVVLCVTLLCNQYYKQDRELVAKLGGLSTTACVSMKKQISALDDVKHVNVEGNSYQFLDKFKFALFNAYKAGLFGVLPQHEPQNDCRQENEGSPSVDIEARDLENVSTRTSVQVDDSVVEGVGVERGKT</sequence>